<evidence type="ECO:0000313" key="4">
    <source>
        <dbReference type="EMBL" id="KAK3885337.1"/>
    </source>
</evidence>
<dbReference type="InterPro" id="IPR044855">
    <property type="entry name" value="CoA-Trfase_III_dom3_sf"/>
</dbReference>
<comment type="caution">
    <text evidence="4">The sequence shown here is derived from an EMBL/GenBank/DDBJ whole genome shotgun (WGS) entry which is preliminary data.</text>
</comment>
<dbReference type="GO" id="GO:0008206">
    <property type="term" value="P:bile acid metabolic process"/>
    <property type="evidence" value="ECO:0007669"/>
    <property type="project" value="TreeGrafter"/>
</dbReference>
<comment type="similarity">
    <text evidence="1">Belongs to the CoA-transferase III family.</text>
</comment>
<dbReference type="Gene3D" id="3.40.50.10540">
    <property type="entry name" value="Crotonobetainyl-coa:carnitine coa-transferase, domain 1"/>
    <property type="match status" value="1"/>
</dbReference>
<sequence>MAWSKKQIILAIVMVITGSINTLAAKWVDLIPTENRQGDVVKFNHPFFQADAMFVGEMLCMLTFYIQLAILRGPCKRRYGSELQPESHKVPEFPRLIFFLPAMCDMTATSLMYLGLTLTYASSFQMLRGAVIVFTGLLSVAFLGRRLHNYHWLGIATVITGLVIVGASDFLTDDEEAWDTNGIITGDLLIVMAQIVTATQMVIEEKFITKYNIPPLLAVGWEGTYGFVVLTLLMIPMYWIYVGKLSGNERGVLEDAIDAAVQLSNSGLLAFALFLNIISISFFNFAGVSVTKELSATTRMVLDSVRTLTIWLFSLAVKWQKFQYLQPIGFLVLMVGMMLYNDILIRPALRRRGYFTSPLQTEIEPATGHEDEVDSVPNYGATKKVDPIHVQYLIPQKDVQMALRGVRVVELAGLAPAPFCGMILADFGANVVRIDRPNAPDIDRLGRGKRSIILDLKKPQGVGIVKKLCASADVLIEPYRRGVMEKMGLGPNILTKDNPRLIYARLTGFGQDGPFADMAGHDINYLSLTGLLSMLGRKEGPPTPPINLLADFAGGGLMCALGISLALLERTRSGMGQIVDANMVEGAAYTGSWIYSSQDISWLWGKSRGGNLLDSGAHFYDTYETKDGRYMAVGAIEPQFYHELITLLGLDSDEVGQMDDFDSMKKVLEAKFKEKTQKEWTEIFDGKDACVTPVLTMEEAPHHPHNAYRGTFIPSSTNPGQYEPRPAPCLSRTPGSVQERAAPLRMEERIAVSFLTKYTKKGSDMTGKSLYNKMEDQLLMPPPPVFEDDSPSSHSCVFPINNTQDHVSSFSPLMKRVTNHLEETVPSQLEGIEERIAVIPHQVHQKGLAQRENNSSSIMEISYQELHPHRQGTLRTLRRAHCIHMLYTHTVYATTITLSIYSLGVRSFIHLIVADICHTPATSLVINSI</sequence>
<feature type="transmembrane region" description="Helical" evidence="2">
    <location>
        <begin position="48"/>
        <end position="71"/>
    </location>
</feature>
<keyword evidence="5" id="KW-1185">Reference proteome</keyword>
<dbReference type="PANTHER" id="PTHR48228:SF5">
    <property type="entry name" value="ALPHA-METHYLACYL-COA RACEMASE"/>
    <property type="match status" value="1"/>
</dbReference>
<keyword evidence="2" id="KW-0472">Membrane</keyword>
<dbReference type="InterPro" id="IPR050509">
    <property type="entry name" value="CoA-transferase_III"/>
</dbReference>
<organism evidence="4 5">
    <name type="scientific">Petrolisthes cinctipes</name>
    <name type="common">Flat porcelain crab</name>
    <dbReference type="NCBI Taxonomy" id="88211"/>
    <lineage>
        <taxon>Eukaryota</taxon>
        <taxon>Metazoa</taxon>
        <taxon>Ecdysozoa</taxon>
        <taxon>Arthropoda</taxon>
        <taxon>Crustacea</taxon>
        <taxon>Multicrustacea</taxon>
        <taxon>Malacostraca</taxon>
        <taxon>Eumalacostraca</taxon>
        <taxon>Eucarida</taxon>
        <taxon>Decapoda</taxon>
        <taxon>Pleocyemata</taxon>
        <taxon>Anomura</taxon>
        <taxon>Galatheoidea</taxon>
        <taxon>Porcellanidae</taxon>
        <taxon>Petrolisthes</taxon>
    </lineage>
</organism>
<dbReference type="Pfam" id="PF02515">
    <property type="entry name" value="CoA_transf_3"/>
    <property type="match status" value="1"/>
</dbReference>
<dbReference type="InterPro" id="IPR037185">
    <property type="entry name" value="EmrE-like"/>
</dbReference>
<dbReference type="Proteomes" id="UP001286313">
    <property type="component" value="Unassembled WGS sequence"/>
</dbReference>
<dbReference type="Gene3D" id="3.30.1540.10">
    <property type="entry name" value="formyl-coa transferase, domain 3"/>
    <property type="match status" value="1"/>
</dbReference>
<protein>
    <recommendedName>
        <fullName evidence="3">EamA domain-containing protein</fullName>
    </recommendedName>
</protein>
<dbReference type="SUPFAM" id="SSF103481">
    <property type="entry name" value="Multidrug resistance efflux transporter EmrE"/>
    <property type="match status" value="1"/>
</dbReference>
<feature type="transmembrane region" description="Helical" evidence="2">
    <location>
        <begin position="268"/>
        <end position="288"/>
    </location>
</feature>
<dbReference type="AlphaFoldDB" id="A0AAE1KVE2"/>
<keyword evidence="2" id="KW-0812">Transmembrane</keyword>
<feature type="domain" description="EamA" evidence="3">
    <location>
        <begin position="96"/>
        <end position="165"/>
    </location>
</feature>
<keyword evidence="2" id="KW-1133">Transmembrane helix</keyword>
<feature type="transmembrane region" description="Helical" evidence="2">
    <location>
        <begin position="150"/>
        <end position="171"/>
    </location>
</feature>
<dbReference type="SUPFAM" id="SSF89796">
    <property type="entry name" value="CoA-transferase family III (CaiB/BaiF)"/>
    <property type="match status" value="1"/>
</dbReference>
<dbReference type="InterPro" id="IPR000620">
    <property type="entry name" value="EamA_dom"/>
</dbReference>
<feature type="transmembrane region" description="Helical" evidence="2">
    <location>
        <begin position="96"/>
        <end position="120"/>
    </location>
</feature>
<dbReference type="GO" id="GO:0005739">
    <property type="term" value="C:mitochondrion"/>
    <property type="evidence" value="ECO:0007669"/>
    <property type="project" value="TreeGrafter"/>
</dbReference>
<dbReference type="PANTHER" id="PTHR48228">
    <property type="entry name" value="SUCCINYL-COA--D-CITRAMALATE COA-TRANSFERASE"/>
    <property type="match status" value="1"/>
</dbReference>
<dbReference type="Pfam" id="PF00892">
    <property type="entry name" value="EamA"/>
    <property type="match status" value="1"/>
</dbReference>
<feature type="transmembrane region" description="Helical" evidence="2">
    <location>
        <begin position="126"/>
        <end position="143"/>
    </location>
</feature>
<gene>
    <name evidence="4" type="ORF">Pcinc_010440</name>
</gene>
<evidence type="ECO:0000259" key="3">
    <source>
        <dbReference type="Pfam" id="PF00892"/>
    </source>
</evidence>
<proteinExistence type="inferred from homology"/>
<feature type="transmembrane region" description="Helical" evidence="2">
    <location>
        <begin position="183"/>
        <end position="203"/>
    </location>
</feature>
<reference evidence="4" key="1">
    <citation type="submission" date="2023-10" db="EMBL/GenBank/DDBJ databases">
        <title>Genome assemblies of two species of porcelain crab, Petrolisthes cinctipes and Petrolisthes manimaculis (Anomura: Porcellanidae).</title>
        <authorList>
            <person name="Angst P."/>
        </authorList>
    </citation>
    <scope>NUCLEOTIDE SEQUENCE</scope>
    <source>
        <strain evidence="4">PB745_01</strain>
        <tissue evidence="4">Gill</tissue>
    </source>
</reference>
<name>A0AAE1KVE2_PETCI</name>
<dbReference type="InterPro" id="IPR003673">
    <property type="entry name" value="CoA-Trfase_fam_III"/>
</dbReference>
<evidence type="ECO:0000256" key="1">
    <source>
        <dbReference type="ARBA" id="ARBA00008383"/>
    </source>
</evidence>
<feature type="transmembrane region" description="Helical" evidence="2">
    <location>
        <begin position="325"/>
        <end position="345"/>
    </location>
</feature>
<evidence type="ECO:0000256" key="2">
    <source>
        <dbReference type="SAM" id="Phobius"/>
    </source>
</evidence>
<dbReference type="GO" id="GO:0016020">
    <property type="term" value="C:membrane"/>
    <property type="evidence" value="ECO:0007669"/>
    <property type="project" value="InterPro"/>
</dbReference>
<accession>A0AAE1KVE2</accession>
<dbReference type="InterPro" id="IPR023606">
    <property type="entry name" value="CoA-Trfase_III_dom_1_sf"/>
</dbReference>
<evidence type="ECO:0000313" key="5">
    <source>
        <dbReference type="Proteomes" id="UP001286313"/>
    </source>
</evidence>
<dbReference type="EMBL" id="JAWQEG010000809">
    <property type="protein sequence ID" value="KAK3885337.1"/>
    <property type="molecule type" value="Genomic_DNA"/>
</dbReference>
<dbReference type="GO" id="GO:0008111">
    <property type="term" value="F:alpha-methylacyl-CoA racemase activity"/>
    <property type="evidence" value="ECO:0007669"/>
    <property type="project" value="TreeGrafter"/>
</dbReference>
<feature type="transmembrane region" description="Helical" evidence="2">
    <location>
        <begin position="215"/>
        <end position="241"/>
    </location>
</feature>